<proteinExistence type="predicted"/>
<keyword evidence="5" id="KW-1185">Reference proteome</keyword>
<dbReference type="EMBL" id="JBIQWK010000003">
    <property type="protein sequence ID" value="MFI0572869.1"/>
    <property type="molecule type" value="Genomic_DNA"/>
</dbReference>
<dbReference type="AlphaFoldDB" id="A0A6B3QHM7"/>
<sequence length="68" mass="7221">MPPVRPAAPAPSVTPEPTPRPSLSPVHYPRHRTARPPQRSSRGATSPLVFVLLITVPAVVAVAALRAR</sequence>
<evidence type="ECO:0000256" key="1">
    <source>
        <dbReference type="SAM" id="MobiDB-lite"/>
    </source>
</evidence>
<feature type="compositionally biased region" description="Pro residues" evidence="1">
    <location>
        <begin position="1"/>
        <end position="22"/>
    </location>
</feature>
<dbReference type="RefSeq" id="WP_164457113.1">
    <property type="nucleotide sequence ID" value="NZ_JAAIFS010000001.1"/>
</dbReference>
<comment type="caution">
    <text evidence="4">The sequence shown here is derived from an EMBL/GenBank/DDBJ whole genome shotgun (WGS) entry which is preliminary data.</text>
</comment>
<keyword evidence="2" id="KW-1133">Transmembrane helix</keyword>
<evidence type="ECO:0000313" key="4">
    <source>
        <dbReference type="EMBL" id="NEV85815.1"/>
    </source>
</evidence>
<keyword evidence="2" id="KW-0812">Transmembrane</keyword>
<feature type="transmembrane region" description="Helical" evidence="2">
    <location>
        <begin position="44"/>
        <end position="65"/>
    </location>
</feature>
<evidence type="ECO:0000256" key="2">
    <source>
        <dbReference type="SAM" id="Phobius"/>
    </source>
</evidence>
<evidence type="ECO:0000313" key="3">
    <source>
        <dbReference type="EMBL" id="MFI0572869.1"/>
    </source>
</evidence>
<keyword evidence="2" id="KW-0472">Membrane</keyword>
<evidence type="ECO:0000313" key="5">
    <source>
        <dbReference type="Proteomes" id="UP001610810"/>
    </source>
</evidence>
<protein>
    <submittedName>
        <fullName evidence="4">Uncharacterized protein</fullName>
    </submittedName>
</protein>
<reference evidence="3 5" key="2">
    <citation type="submission" date="2024-10" db="EMBL/GenBank/DDBJ databases">
        <authorList>
            <person name="Wannawong T."/>
            <person name="Kuncharoen N."/>
            <person name="Mhuantong W."/>
        </authorList>
    </citation>
    <scope>NUCLEOTIDE SEQUENCE [LARGE SCALE GENOMIC DNA]</scope>
    <source>
        <strain evidence="3 5">CALK1-4</strain>
    </source>
</reference>
<name>A0A6B3QHM7_STRTE</name>
<feature type="region of interest" description="Disordered" evidence="1">
    <location>
        <begin position="1"/>
        <end position="43"/>
    </location>
</feature>
<dbReference type="EMBL" id="JAAIFS010000001">
    <property type="protein sequence ID" value="NEV85815.1"/>
    <property type="molecule type" value="Genomic_DNA"/>
</dbReference>
<dbReference type="Proteomes" id="UP001610810">
    <property type="component" value="Unassembled WGS sequence"/>
</dbReference>
<reference evidence="4" key="1">
    <citation type="journal article" date="2020" name="Microorganisms">
        <title>Isolation, Genomic and Metabolomic Characterization of Streptomyces tendae VITAKN with Quorum Sensing Inhibitory Activity from Southern India.</title>
        <authorList>
            <person name="Ishaque N.M."/>
            <person name="Burgsdorf I."/>
            <person name="Limlingan Malit J.J."/>
            <person name="Saha S."/>
            <person name="Teta R."/>
            <person name="Ewe D."/>
            <person name="Kannabiran K."/>
            <person name="Hrouzek P."/>
            <person name="Steindler L."/>
            <person name="Costantino V."/>
            <person name="Saurav K."/>
        </authorList>
    </citation>
    <scope>NUCLEOTIDE SEQUENCE</scope>
    <source>
        <strain evidence="4">VITAKN</strain>
    </source>
</reference>
<accession>A0A6B3QHM7</accession>
<organism evidence="4">
    <name type="scientific">Streptomyces tendae</name>
    <dbReference type="NCBI Taxonomy" id="1932"/>
    <lineage>
        <taxon>Bacteria</taxon>
        <taxon>Bacillati</taxon>
        <taxon>Actinomycetota</taxon>
        <taxon>Actinomycetes</taxon>
        <taxon>Kitasatosporales</taxon>
        <taxon>Streptomycetaceae</taxon>
        <taxon>Streptomyces</taxon>
    </lineage>
</organism>
<gene>
    <name evidence="3" type="ORF">ACH3YB_14610</name>
    <name evidence="4" type="ORF">GUR47_03830</name>
</gene>